<dbReference type="PANTHER" id="PTHR10030:SF37">
    <property type="entry name" value="ALPHA-L-FUCOSIDASE-RELATED"/>
    <property type="match status" value="1"/>
</dbReference>
<evidence type="ECO:0000256" key="9">
    <source>
        <dbReference type="ARBA" id="ARBA00081661"/>
    </source>
</evidence>
<evidence type="ECO:0000256" key="5">
    <source>
        <dbReference type="ARBA" id="ARBA00022801"/>
    </source>
</evidence>
<comment type="similarity">
    <text evidence="2 10">Belongs to the glycosyl hydrolase 29 family.</text>
</comment>
<evidence type="ECO:0000256" key="8">
    <source>
        <dbReference type="ARBA" id="ARBA00074133"/>
    </source>
</evidence>
<sequence length="499" mass="58133">MPFNALMLTAVAFHLLTGCFLVSAKYQPKWSSLDSRPLPHWYDDVKFGIFCHWGVYSVPAYRSEWFWWYWKGDTPNKDIVNYVNRNYKPGTTYADFAKDFTAELFDPKEFADIVKSSGAKYFVLTSKHHEGFTMWPSRTSWNWNAVDIGPKRDIVGELKDAFKGTDVHYGLYFSLFEWFHPMFLDDLKYNTTVYVDQISFPQLIEIVSRYKPDIIWSDGDWSKSDDYWKSKEFLAWLYNTSPVKDVVVVNDRWGGDSIGKHGGFLTFSDHFDPGKLLDRKWENCMTIDKGSWGHRRTMKSTDVNTVHELIVQLARTISCGGNLLLNVGPDMHGKIPPIFEDRLRELGRFINANSEAVYGTKPWIYQNDTGNVWYTSKLTTTRLHHSRLFNPQWADETVIYAWVLDSPTKDLELQRVKTTEHTTVSFLGTSITYSPGAMSSLIVPFDRIPWRELIRHDVMVLKIEKAASQMYSPHLHPHHINRKTSTMNLMDLRWVYDAF</sequence>
<evidence type="ECO:0000313" key="14">
    <source>
        <dbReference type="Proteomes" id="UP001331761"/>
    </source>
</evidence>
<dbReference type="SMART" id="SM00812">
    <property type="entry name" value="Alpha_L_fucos"/>
    <property type="match status" value="1"/>
</dbReference>
<reference evidence="13 14" key="1">
    <citation type="submission" date="2019-10" db="EMBL/GenBank/DDBJ databases">
        <title>Assembly and Annotation for the nematode Trichostrongylus colubriformis.</title>
        <authorList>
            <person name="Martin J."/>
        </authorList>
    </citation>
    <scope>NUCLEOTIDE SEQUENCE [LARGE SCALE GENOMIC DNA]</scope>
    <source>
        <strain evidence="13">G859</strain>
        <tissue evidence="13">Whole worm</tissue>
    </source>
</reference>
<keyword evidence="7 10" id="KW-0326">Glycosidase</keyword>
<keyword evidence="5 10" id="KW-0378">Hydrolase</keyword>
<evidence type="ECO:0000256" key="10">
    <source>
        <dbReference type="PIRNR" id="PIRNR001092"/>
    </source>
</evidence>
<evidence type="ECO:0000256" key="1">
    <source>
        <dbReference type="ARBA" id="ARBA00004071"/>
    </source>
</evidence>
<dbReference type="GO" id="GO:0005764">
    <property type="term" value="C:lysosome"/>
    <property type="evidence" value="ECO:0007669"/>
    <property type="project" value="TreeGrafter"/>
</dbReference>
<evidence type="ECO:0000256" key="2">
    <source>
        <dbReference type="ARBA" id="ARBA00007951"/>
    </source>
</evidence>
<accession>A0AAN8F8X2</accession>
<dbReference type="Pfam" id="PF01120">
    <property type="entry name" value="Alpha_L_fucos"/>
    <property type="match status" value="1"/>
</dbReference>
<dbReference type="Proteomes" id="UP001331761">
    <property type="component" value="Unassembled WGS sequence"/>
</dbReference>
<keyword evidence="6" id="KW-0325">Glycoprotein</keyword>
<dbReference type="PRINTS" id="PR00741">
    <property type="entry name" value="GLHYDRLASE29"/>
</dbReference>
<gene>
    <name evidence="13" type="ORF">GCK32_005446</name>
</gene>
<dbReference type="GO" id="GO:0016139">
    <property type="term" value="P:glycoside catabolic process"/>
    <property type="evidence" value="ECO:0007669"/>
    <property type="project" value="TreeGrafter"/>
</dbReference>
<dbReference type="FunFam" id="3.20.20.80:FF:000027">
    <property type="entry name" value="Alpha-L-fucosidase"/>
    <property type="match status" value="1"/>
</dbReference>
<dbReference type="AlphaFoldDB" id="A0AAN8F8X2"/>
<dbReference type="InterPro" id="IPR000933">
    <property type="entry name" value="Glyco_hydro_29"/>
</dbReference>
<protein>
    <recommendedName>
        <fullName evidence="8">Putative alpha-L-fucosidase</fullName>
        <ecNumber evidence="3">3.2.1.51</ecNumber>
    </recommendedName>
    <alternativeName>
        <fullName evidence="9">Alpha-L-fucoside fucohydrolase</fullName>
    </alternativeName>
</protein>
<proteinExistence type="inferred from homology"/>
<dbReference type="SUPFAM" id="SSF51445">
    <property type="entry name" value="(Trans)glycosidases"/>
    <property type="match status" value="1"/>
</dbReference>
<dbReference type="InterPro" id="IPR057739">
    <property type="entry name" value="Glyco_hydro_29_N"/>
</dbReference>
<dbReference type="PROSITE" id="PS00385">
    <property type="entry name" value="ALPHA_L_FUCOSIDASE"/>
    <property type="match status" value="1"/>
</dbReference>
<evidence type="ECO:0000313" key="13">
    <source>
        <dbReference type="EMBL" id="KAK5964495.1"/>
    </source>
</evidence>
<feature type="domain" description="Glycoside hydrolase family 29 N-terminal" evidence="12">
    <location>
        <begin position="23"/>
        <end position="355"/>
    </location>
</feature>
<evidence type="ECO:0000256" key="3">
    <source>
        <dbReference type="ARBA" id="ARBA00012662"/>
    </source>
</evidence>
<organism evidence="13 14">
    <name type="scientific">Trichostrongylus colubriformis</name>
    <name type="common">Black scour worm</name>
    <dbReference type="NCBI Taxonomy" id="6319"/>
    <lineage>
        <taxon>Eukaryota</taxon>
        <taxon>Metazoa</taxon>
        <taxon>Ecdysozoa</taxon>
        <taxon>Nematoda</taxon>
        <taxon>Chromadorea</taxon>
        <taxon>Rhabditida</taxon>
        <taxon>Rhabditina</taxon>
        <taxon>Rhabditomorpha</taxon>
        <taxon>Strongyloidea</taxon>
        <taxon>Trichostrongylidae</taxon>
        <taxon>Trichostrongylus</taxon>
    </lineage>
</organism>
<dbReference type="EC" id="3.2.1.51" evidence="3"/>
<feature type="signal peptide" evidence="10">
    <location>
        <begin position="1"/>
        <end position="24"/>
    </location>
</feature>
<feature type="chain" id="PRO_5042675226" description="Putative alpha-L-fucosidase" evidence="10">
    <location>
        <begin position="25"/>
        <end position="499"/>
    </location>
</feature>
<dbReference type="GO" id="GO:0004560">
    <property type="term" value="F:alpha-L-fucosidase activity"/>
    <property type="evidence" value="ECO:0007669"/>
    <property type="project" value="UniProtKB-EC"/>
</dbReference>
<dbReference type="EMBL" id="WIXE01025739">
    <property type="protein sequence ID" value="KAK5964495.1"/>
    <property type="molecule type" value="Genomic_DNA"/>
</dbReference>
<dbReference type="InterPro" id="IPR018526">
    <property type="entry name" value="Glyco_hydro_29_CS"/>
</dbReference>
<evidence type="ECO:0000256" key="4">
    <source>
        <dbReference type="ARBA" id="ARBA00022729"/>
    </source>
</evidence>
<dbReference type="GO" id="GO:0006004">
    <property type="term" value="P:fucose metabolic process"/>
    <property type="evidence" value="ECO:0007669"/>
    <property type="project" value="InterPro"/>
</dbReference>
<comment type="function">
    <text evidence="1">Alpha-L-fucosidase is responsible for hydrolyzing the alpha-1,6-linked fucose joined to the reducing-end N-acetylglucosamine of the carbohydrate moieties of glycoproteins.</text>
</comment>
<evidence type="ECO:0000256" key="7">
    <source>
        <dbReference type="ARBA" id="ARBA00023295"/>
    </source>
</evidence>
<dbReference type="InterPro" id="IPR016286">
    <property type="entry name" value="FUC_metazoa-typ"/>
</dbReference>
<keyword evidence="4 10" id="KW-0732">Signal</keyword>
<keyword evidence="14" id="KW-1185">Reference proteome</keyword>
<dbReference type="Gene3D" id="3.20.20.80">
    <property type="entry name" value="Glycosidases"/>
    <property type="match status" value="1"/>
</dbReference>
<feature type="site" description="May be important for catalysis" evidence="11">
    <location>
        <position position="284"/>
    </location>
</feature>
<dbReference type="PIRSF" id="PIRSF001092">
    <property type="entry name" value="Alpha-L-fucosidase"/>
    <property type="match status" value="1"/>
</dbReference>
<evidence type="ECO:0000256" key="6">
    <source>
        <dbReference type="ARBA" id="ARBA00023180"/>
    </source>
</evidence>
<dbReference type="PANTHER" id="PTHR10030">
    <property type="entry name" value="ALPHA-L-FUCOSIDASE"/>
    <property type="match status" value="1"/>
</dbReference>
<evidence type="ECO:0000256" key="11">
    <source>
        <dbReference type="PIRSR" id="PIRSR001092-1"/>
    </source>
</evidence>
<dbReference type="InterPro" id="IPR017853">
    <property type="entry name" value="GH"/>
</dbReference>
<evidence type="ECO:0000259" key="12">
    <source>
        <dbReference type="Pfam" id="PF01120"/>
    </source>
</evidence>
<comment type="caution">
    <text evidence="13">The sequence shown here is derived from an EMBL/GenBank/DDBJ whole genome shotgun (WGS) entry which is preliminary data.</text>
</comment>
<name>A0AAN8F8X2_TRICO</name>